<dbReference type="Proteomes" id="UP001162156">
    <property type="component" value="Unassembled WGS sequence"/>
</dbReference>
<proteinExistence type="predicted"/>
<protein>
    <submittedName>
        <fullName evidence="1">Uncharacterized protein</fullName>
    </submittedName>
</protein>
<name>A0AAV8XQM1_9CUCU</name>
<evidence type="ECO:0000313" key="1">
    <source>
        <dbReference type="EMBL" id="KAJ8940778.1"/>
    </source>
</evidence>
<evidence type="ECO:0000313" key="2">
    <source>
        <dbReference type="Proteomes" id="UP001162156"/>
    </source>
</evidence>
<dbReference type="EMBL" id="JANEYF010002947">
    <property type="protein sequence ID" value="KAJ8940778.1"/>
    <property type="molecule type" value="Genomic_DNA"/>
</dbReference>
<keyword evidence="2" id="KW-1185">Reference proteome</keyword>
<dbReference type="AlphaFoldDB" id="A0AAV8XQM1"/>
<reference evidence="1" key="1">
    <citation type="journal article" date="2023" name="Insect Mol. Biol.">
        <title>Genome sequencing provides insights into the evolution of gene families encoding plant cell wall-degrading enzymes in longhorned beetles.</title>
        <authorList>
            <person name="Shin N.R."/>
            <person name="Okamura Y."/>
            <person name="Kirsch R."/>
            <person name="Pauchet Y."/>
        </authorList>
    </citation>
    <scope>NUCLEOTIDE SEQUENCE</scope>
    <source>
        <strain evidence="1">RBIC_L_NR</strain>
    </source>
</reference>
<organism evidence="1 2">
    <name type="scientific">Rhamnusium bicolor</name>
    <dbReference type="NCBI Taxonomy" id="1586634"/>
    <lineage>
        <taxon>Eukaryota</taxon>
        <taxon>Metazoa</taxon>
        <taxon>Ecdysozoa</taxon>
        <taxon>Arthropoda</taxon>
        <taxon>Hexapoda</taxon>
        <taxon>Insecta</taxon>
        <taxon>Pterygota</taxon>
        <taxon>Neoptera</taxon>
        <taxon>Endopterygota</taxon>
        <taxon>Coleoptera</taxon>
        <taxon>Polyphaga</taxon>
        <taxon>Cucujiformia</taxon>
        <taxon>Chrysomeloidea</taxon>
        <taxon>Cerambycidae</taxon>
        <taxon>Lepturinae</taxon>
        <taxon>Rhagiini</taxon>
        <taxon>Rhamnusium</taxon>
    </lineage>
</organism>
<accession>A0AAV8XQM1</accession>
<comment type="caution">
    <text evidence="1">The sequence shown here is derived from an EMBL/GenBank/DDBJ whole genome shotgun (WGS) entry which is preliminary data.</text>
</comment>
<sequence>MNANKINLQLVKSLVNNIVPELIDLAKQEIIKLKQKRLWVRNWIARKNIYGGSKLIRELRTEDPAEFQSTLRMTTENFGALLNLVSDMITKSDTIMRQALPVRLKLEITLTYLTTGSSTVFLEIFYRVSKSAISKFIPEVCDAIYEKLKDNLQVRK</sequence>
<gene>
    <name evidence="1" type="ORF">NQ314_010588</name>
</gene>